<feature type="region of interest" description="Disordered" evidence="1">
    <location>
        <begin position="504"/>
        <end position="527"/>
    </location>
</feature>
<keyword evidence="3" id="KW-1185">Reference proteome</keyword>
<organism evidence="2 3">
    <name type="scientific">Ampelomyces quisqualis</name>
    <name type="common">Powdery mildew agent</name>
    <dbReference type="NCBI Taxonomy" id="50730"/>
    <lineage>
        <taxon>Eukaryota</taxon>
        <taxon>Fungi</taxon>
        <taxon>Dikarya</taxon>
        <taxon>Ascomycota</taxon>
        <taxon>Pezizomycotina</taxon>
        <taxon>Dothideomycetes</taxon>
        <taxon>Pleosporomycetidae</taxon>
        <taxon>Pleosporales</taxon>
        <taxon>Pleosporineae</taxon>
        <taxon>Phaeosphaeriaceae</taxon>
        <taxon>Ampelomyces</taxon>
    </lineage>
</organism>
<feature type="compositionally biased region" description="Basic and acidic residues" evidence="1">
    <location>
        <begin position="395"/>
        <end position="406"/>
    </location>
</feature>
<feature type="region of interest" description="Disordered" evidence="1">
    <location>
        <begin position="444"/>
        <end position="473"/>
    </location>
</feature>
<evidence type="ECO:0000256" key="1">
    <source>
        <dbReference type="SAM" id="MobiDB-lite"/>
    </source>
</evidence>
<feature type="region of interest" description="Disordered" evidence="1">
    <location>
        <begin position="353"/>
        <end position="428"/>
    </location>
</feature>
<feature type="compositionally biased region" description="Polar residues" evidence="1">
    <location>
        <begin position="444"/>
        <end position="463"/>
    </location>
</feature>
<reference evidence="2" key="1">
    <citation type="journal article" date="2020" name="Stud. Mycol.">
        <title>101 Dothideomycetes genomes: a test case for predicting lifestyles and emergence of pathogens.</title>
        <authorList>
            <person name="Haridas S."/>
            <person name="Albert R."/>
            <person name="Binder M."/>
            <person name="Bloem J."/>
            <person name="Labutti K."/>
            <person name="Salamov A."/>
            <person name="Andreopoulos B."/>
            <person name="Baker S."/>
            <person name="Barry K."/>
            <person name="Bills G."/>
            <person name="Bluhm B."/>
            <person name="Cannon C."/>
            <person name="Castanera R."/>
            <person name="Culley D."/>
            <person name="Daum C."/>
            <person name="Ezra D."/>
            <person name="Gonzalez J."/>
            <person name="Henrissat B."/>
            <person name="Kuo A."/>
            <person name="Liang C."/>
            <person name="Lipzen A."/>
            <person name="Lutzoni F."/>
            <person name="Magnuson J."/>
            <person name="Mondo S."/>
            <person name="Nolan M."/>
            <person name="Ohm R."/>
            <person name="Pangilinan J."/>
            <person name="Park H.-J."/>
            <person name="Ramirez L."/>
            <person name="Alfaro M."/>
            <person name="Sun H."/>
            <person name="Tritt A."/>
            <person name="Yoshinaga Y."/>
            <person name="Zwiers L.-H."/>
            <person name="Turgeon B."/>
            <person name="Goodwin S."/>
            <person name="Spatafora J."/>
            <person name="Crous P."/>
            <person name="Grigoriev I."/>
        </authorList>
    </citation>
    <scope>NUCLEOTIDE SEQUENCE</scope>
    <source>
        <strain evidence="2">HMLAC05119</strain>
    </source>
</reference>
<feature type="compositionally biased region" description="Basic and acidic residues" evidence="1">
    <location>
        <begin position="660"/>
        <end position="671"/>
    </location>
</feature>
<dbReference type="AlphaFoldDB" id="A0A6A5QHW9"/>
<feature type="compositionally biased region" description="Basic and acidic residues" evidence="1">
    <location>
        <begin position="413"/>
        <end position="428"/>
    </location>
</feature>
<proteinExistence type="predicted"/>
<gene>
    <name evidence="2" type="ORF">BDU57DRAFT_308819</name>
</gene>
<dbReference type="EMBL" id="ML979137">
    <property type="protein sequence ID" value="KAF1914952.1"/>
    <property type="molecule type" value="Genomic_DNA"/>
</dbReference>
<feature type="region of interest" description="Disordered" evidence="1">
    <location>
        <begin position="239"/>
        <end position="305"/>
    </location>
</feature>
<dbReference type="Proteomes" id="UP000800096">
    <property type="component" value="Unassembled WGS sequence"/>
</dbReference>
<feature type="compositionally biased region" description="Polar residues" evidence="1">
    <location>
        <begin position="271"/>
        <end position="295"/>
    </location>
</feature>
<protein>
    <submittedName>
        <fullName evidence="2">Uncharacterized protein</fullName>
    </submittedName>
</protein>
<accession>A0A6A5QHW9</accession>
<evidence type="ECO:0000313" key="3">
    <source>
        <dbReference type="Proteomes" id="UP000800096"/>
    </source>
</evidence>
<feature type="compositionally biased region" description="Low complexity" evidence="1">
    <location>
        <begin position="517"/>
        <end position="527"/>
    </location>
</feature>
<sequence>MKVVEKGTDRFAEVHVYVEGNVKSLGEYGEYIDAKDKAICCYVPVVEGHKVKIRGKFTGTTLRIAYDLVIDGVYRKAVSYGAKSVHWHRNKKLEAETFLYKIPQGIIDTQMIVAPLSGAIPSQGEATETDGTIELRVYITRQLGVDYALNDIETYHNISKDHENGSDRSASFKLVPPTFNMVFEKNSAPLEKHKSNKEFRKMVSKRPGTEPWAVFRFHYRSQEAITAQALKMTYDPTSKTQLEPHTLDLEPVPSLFVGAKPDGDDEDDSTRTSPVAPSDVPTTPIKSASKGTSEKTAACSKKDQSQLAFAPKPTFTAAMATEKERTLHPDPAPIQSAQEADKDLLAQVFSKPVPKPSTATMTPSAFDKPAASSHANGTVSPSAVAKITGATKGDISARDTAHKGDEETGSGSKTHDKSVEKHTTKPIDKVRLSADDTIVVDTSKSKPTATVSNGATKTSSLPQTGAKPTGGTVTKTAPLIEKLSIASVATSAPTTAIPPAHTLVKGSTKKKHQAVVPSTKKPSTTPITTAPITQEKLATPVPSMMPTKRTGEPTNGTNPNIKRAKITPTLPTPTPAPTTTSTFRIHPGTPSPRPFSIERKVAEQRKKLEAIRQKRLETAKKQEELDKKMEPYKKRMAEELERLEREMRDEEAAAAEDEDHLMASEEMLKEFEMEDGAN</sequence>
<feature type="region of interest" description="Disordered" evidence="1">
    <location>
        <begin position="644"/>
        <end position="678"/>
    </location>
</feature>
<dbReference type="OrthoDB" id="5309154at2759"/>
<feature type="region of interest" description="Disordered" evidence="1">
    <location>
        <begin position="542"/>
        <end position="595"/>
    </location>
</feature>
<evidence type="ECO:0000313" key="2">
    <source>
        <dbReference type="EMBL" id="KAF1914952.1"/>
    </source>
</evidence>
<name>A0A6A5QHW9_AMPQU</name>